<dbReference type="RefSeq" id="WP_116649817.1">
    <property type="nucleotide sequence ID" value="NZ_QUZK01000018.1"/>
</dbReference>
<keyword evidence="1" id="KW-0809">Transit peptide</keyword>
<dbReference type="SUPFAM" id="SSF103025">
    <property type="entry name" value="Folate-binding domain"/>
    <property type="match status" value="1"/>
</dbReference>
<dbReference type="PANTHER" id="PTHR22602:SF0">
    <property type="entry name" value="TRANSFERASE CAF17, MITOCHONDRIAL-RELATED"/>
    <property type="match status" value="1"/>
</dbReference>
<comment type="caution">
    <text evidence="2">The sequence shown here is derived from an EMBL/GenBank/DDBJ whole genome shotgun (WGS) entry which is preliminary data.</text>
</comment>
<dbReference type="AlphaFoldDB" id="A0A3E1KAR9"/>
<reference evidence="2 3" key="1">
    <citation type="submission" date="2018-08" db="EMBL/GenBank/DDBJ databases">
        <title>Wenzhouxiangella salilacus sp. nov., a novel bacterium isolated from a saline lake in Xinjiang Province, China.</title>
        <authorList>
            <person name="Han S."/>
        </authorList>
    </citation>
    <scope>NUCLEOTIDE SEQUENCE [LARGE SCALE GENOMIC DNA]</scope>
    <source>
        <strain evidence="2 3">XDB06</strain>
    </source>
</reference>
<name>A0A3E1KAR9_9GAMM</name>
<sequence>MSNQFLLNHLASFSIAGPDARSYAQSQFTADVDRLAGDAWSPLAWCDPKGRVLATMMARAGENRVDLVLPAVQCESIREGLGRFTIGRRVDLSESGPVSGVFDGLGEATPLAFDPERGLLNDVAAPGDAAALRNWRRLDLCQGLPWLEPESSARHLPQWLGLEELGAVAYDKGCYPGQEVIARLHYRGTVKYRLAGLEIDTVEAIDAHARITDAAGAGIGHWLGGMALESSTIGLAVLATRAESDGAVLVACGERAHSARVTAPETLC</sequence>
<evidence type="ECO:0000313" key="3">
    <source>
        <dbReference type="Proteomes" id="UP000260351"/>
    </source>
</evidence>
<dbReference type="EMBL" id="QUZK01000018">
    <property type="protein sequence ID" value="RFF31511.1"/>
    <property type="molecule type" value="Genomic_DNA"/>
</dbReference>
<dbReference type="InterPro" id="IPR027266">
    <property type="entry name" value="TrmE/GcvT-like"/>
</dbReference>
<dbReference type="PANTHER" id="PTHR22602">
    <property type="entry name" value="TRANSFERASE CAF17, MITOCHONDRIAL-RELATED"/>
    <property type="match status" value="1"/>
</dbReference>
<accession>A0A3E1KAR9</accession>
<dbReference type="InterPro" id="IPR017703">
    <property type="entry name" value="YgfZ/GCV_T_CS"/>
</dbReference>
<dbReference type="Gene3D" id="3.30.70.1400">
    <property type="entry name" value="Aminomethyltransferase beta-barrel domains"/>
    <property type="match status" value="1"/>
</dbReference>
<dbReference type="NCBIfam" id="TIGR03317">
    <property type="entry name" value="ygfZ_signature"/>
    <property type="match status" value="1"/>
</dbReference>
<organism evidence="2 3">
    <name type="scientific">Wenzhouxiangella sediminis</name>
    <dbReference type="NCBI Taxonomy" id="1792836"/>
    <lineage>
        <taxon>Bacteria</taxon>
        <taxon>Pseudomonadati</taxon>
        <taxon>Pseudomonadota</taxon>
        <taxon>Gammaproteobacteria</taxon>
        <taxon>Chromatiales</taxon>
        <taxon>Wenzhouxiangellaceae</taxon>
        <taxon>Wenzhouxiangella</taxon>
    </lineage>
</organism>
<dbReference type="GO" id="GO:0016226">
    <property type="term" value="P:iron-sulfur cluster assembly"/>
    <property type="evidence" value="ECO:0007669"/>
    <property type="project" value="TreeGrafter"/>
</dbReference>
<evidence type="ECO:0000256" key="1">
    <source>
        <dbReference type="ARBA" id="ARBA00022946"/>
    </source>
</evidence>
<proteinExistence type="predicted"/>
<protein>
    <submittedName>
        <fullName evidence="2">Folate-binding protein</fullName>
    </submittedName>
</protein>
<dbReference type="OrthoDB" id="9796287at2"/>
<dbReference type="InterPro" id="IPR045179">
    <property type="entry name" value="YgfZ/GcvT"/>
</dbReference>
<dbReference type="Gene3D" id="3.30.1360.120">
    <property type="entry name" value="Probable tRNA modification gtpase trme, domain 1"/>
    <property type="match status" value="1"/>
</dbReference>
<evidence type="ECO:0000313" key="2">
    <source>
        <dbReference type="EMBL" id="RFF31511.1"/>
    </source>
</evidence>
<keyword evidence="3" id="KW-1185">Reference proteome</keyword>
<dbReference type="Proteomes" id="UP000260351">
    <property type="component" value="Unassembled WGS sequence"/>
</dbReference>
<gene>
    <name evidence="2" type="ORF">DZC52_03900</name>
</gene>